<protein>
    <recommendedName>
        <fullName evidence="5">Bromo domain-containing protein</fullName>
    </recommendedName>
</protein>
<comment type="caution">
    <text evidence="6">The sequence shown here is derived from an EMBL/GenBank/DDBJ whole genome shotgun (WGS) entry which is preliminary data.</text>
</comment>
<reference evidence="7" key="1">
    <citation type="journal article" date="2023" name="Commun. Biol.">
        <title>Genome analysis of Parmales, the sister group of diatoms, reveals the evolutionary specialization of diatoms from phago-mixotrophs to photoautotrophs.</title>
        <authorList>
            <person name="Ban H."/>
            <person name="Sato S."/>
            <person name="Yoshikawa S."/>
            <person name="Yamada K."/>
            <person name="Nakamura Y."/>
            <person name="Ichinomiya M."/>
            <person name="Sato N."/>
            <person name="Blanc-Mathieu R."/>
            <person name="Endo H."/>
            <person name="Kuwata A."/>
            <person name="Ogata H."/>
        </authorList>
    </citation>
    <scope>NUCLEOTIDE SEQUENCE [LARGE SCALE GENOMIC DNA]</scope>
    <source>
        <strain evidence="7">NIES 3701</strain>
    </source>
</reference>
<sequence>MSLPPPPSSLRSTLQSYLTTISSRTEPNVARYNYLFHEPVNLTFFPTYPQHVSNPIDFTTIGSNIAAGHYDMNAAKFWSHLELCFSNCKKFNARPDNDAKVKDRKWIDTCANQMERKRVSLMKDFTAKERKAREALKSPPRPRQTPSSGSLNLTGSSRSLSPAANRSSSPNPSSSSFSSNSGMSSRYTSKHPKEYSPNSWTPLPWSPSTRRMCLDFFSLLNRCKPPYWTTNPILKKSHKSRPLYKLRVGSTFPDGLKEIEAKVRLTGSEGEWSKSKLSLQPNKKGVLLNQYVSAFDEAPDDRYKYLHEFVSDVRRAFGNRLSVCDGTQTTDWSERTLCIKMLEETESFLSLACGGAGNYYPELCFDWQTCLRVLEGAVKTGLCTWFLYPVTSYFNGEYPQGYLDIVKCPMDFLSITNMVVTSEIKSRFVLKEKVELVFNNCRKYYDKRQGGEQYRVLADKMLSWLNPQGGQPKPVQLFHKLSVAEMKHGRVKYGNVGDWGSYRLKKVPMKYLVESFKTDTFWKDGIQHTTSQPFETLESVKSWDNYKAVIPQPISLKCVIGRISRDYYKRVEDFEYEICSIFDNCVKYWMLQPFNAHSSLMVKFGEQGLKAFRKLYNVYMKKIRDRNEEAIEPLNDKFYHLGEEARRNARGRLNMQMQMVKREQEGAVSQGGGGRDENVQVQQYEEVRSMRDIAEEIAKKYRMRDGKVLWSFETGKANDAHDVHLLDWEKDCKRWFKALLKHDWLNPAKTEKKIPLFFNVPVTKIWTSKEFSDYYFSKVKRPMDLTTCECKLRQGSFYTCTGDFLDDILLVFSNCCDANKEGYDSNETNAIAYYDAGEHMLKFIRQSAHDYFLSGGNSRWDLSPEGRDRNRKEMDGTFLNPAPWSCAWVVTPIPETQQQKKHNELKEWGERRIRAVLQVLKSNKYQKHFKPFYEPMYPLGYDNVIAKRSDFTIIKNNLEARKYKNFHEVVGDLRLMFSNAIQYNLPTINIDPYSKIFHDAALFMQPVLEEQIDKLRLQAVERIGKTKVENDYVLNVKFDKEKDQIKAIETKKEEADKAQANVQAARLEKIENWDRAKAGEGDIGKERLEKIKQEEMEKLKKQKALELLRQRELDEKAAAEAAKLAEERGIQVHIDRQTLLRQAEEDMILGNPDEAEIEERERAEEEEVEKEKGQRQMRFEKREEEFEKKIKAEMAKATEELNKIMMKRGRREGDVGVGKVLLKIEKEKKRKREAKKLEVWAIGDETDDEEDDAMAIDF</sequence>
<dbReference type="Gene3D" id="1.20.920.10">
    <property type="entry name" value="Bromodomain-like"/>
    <property type="match status" value="5"/>
</dbReference>
<evidence type="ECO:0000313" key="6">
    <source>
        <dbReference type="EMBL" id="GMH84215.1"/>
    </source>
</evidence>
<feature type="region of interest" description="Disordered" evidence="4">
    <location>
        <begin position="131"/>
        <end position="201"/>
    </location>
</feature>
<feature type="compositionally biased region" description="Basic and acidic residues" evidence="4">
    <location>
        <begin position="1159"/>
        <end position="1176"/>
    </location>
</feature>
<dbReference type="PROSITE" id="PS50014">
    <property type="entry name" value="BROMODOMAIN_2"/>
    <property type="match status" value="4"/>
</dbReference>
<evidence type="ECO:0000313" key="7">
    <source>
        <dbReference type="Proteomes" id="UP001165085"/>
    </source>
</evidence>
<dbReference type="PANTHER" id="PTHR45926">
    <property type="entry name" value="OSJNBA0053K19.4 PROTEIN"/>
    <property type="match status" value="1"/>
</dbReference>
<evidence type="ECO:0000259" key="5">
    <source>
        <dbReference type="PROSITE" id="PS50014"/>
    </source>
</evidence>
<evidence type="ECO:0000256" key="3">
    <source>
        <dbReference type="SAM" id="Coils"/>
    </source>
</evidence>
<dbReference type="PROSITE" id="PS00633">
    <property type="entry name" value="BROMODOMAIN_1"/>
    <property type="match status" value="1"/>
</dbReference>
<evidence type="ECO:0000256" key="1">
    <source>
        <dbReference type="ARBA" id="ARBA00023117"/>
    </source>
</evidence>
<accession>A0A9W7ENH3</accession>
<feature type="domain" description="Bromo" evidence="5">
    <location>
        <begin position="941"/>
        <end position="991"/>
    </location>
</feature>
<gene>
    <name evidence="6" type="ORF">TrST_g13490</name>
</gene>
<feature type="coiled-coil region" evidence="3">
    <location>
        <begin position="1038"/>
        <end position="1111"/>
    </location>
</feature>
<dbReference type="PRINTS" id="PR00503">
    <property type="entry name" value="BROMODOMAIN"/>
</dbReference>
<keyword evidence="3" id="KW-0175">Coiled coil</keyword>
<feature type="region of interest" description="Disordered" evidence="4">
    <location>
        <begin position="1151"/>
        <end position="1176"/>
    </location>
</feature>
<dbReference type="InterPro" id="IPR036427">
    <property type="entry name" value="Bromodomain-like_sf"/>
</dbReference>
<evidence type="ECO:0000256" key="4">
    <source>
        <dbReference type="SAM" id="MobiDB-lite"/>
    </source>
</evidence>
<dbReference type="SUPFAM" id="SSF47370">
    <property type="entry name" value="Bromodomain"/>
    <property type="match status" value="5"/>
</dbReference>
<name>A0A9W7ENH3_9STRA</name>
<proteinExistence type="predicted"/>
<keyword evidence="1 2" id="KW-0103">Bromodomain</keyword>
<dbReference type="EMBL" id="BRXY01000291">
    <property type="protein sequence ID" value="GMH84215.1"/>
    <property type="molecule type" value="Genomic_DNA"/>
</dbReference>
<dbReference type="InterPro" id="IPR018359">
    <property type="entry name" value="Bromodomain_CS"/>
</dbReference>
<feature type="domain" description="Bromo" evidence="5">
    <location>
        <begin position="526"/>
        <end position="588"/>
    </location>
</feature>
<keyword evidence="7" id="KW-1185">Reference proteome</keyword>
<feature type="domain" description="Bromo" evidence="5">
    <location>
        <begin position="750"/>
        <end position="826"/>
    </location>
</feature>
<dbReference type="InterPro" id="IPR001487">
    <property type="entry name" value="Bromodomain"/>
</dbReference>
<dbReference type="Proteomes" id="UP001165085">
    <property type="component" value="Unassembled WGS sequence"/>
</dbReference>
<dbReference type="CDD" id="cd04369">
    <property type="entry name" value="Bromodomain"/>
    <property type="match status" value="5"/>
</dbReference>
<organism evidence="6 7">
    <name type="scientific">Triparma strigata</name>
    <dbReference type="NCBI Taxonomy" id="1606541"/>
    <lineage>
        <taxon>Eukaryota</taxon>
        <taxon>Sar</taxon>
        <taxon>Stramenopiles</taxon>
        <taxon>Ochrophyta</taxon>
        <taxon>Bolidophyceae</taxon>
        <taxon>Parmales</taxon>
        <taxon>Triparmaceae</taxon>
        <taxon>Triparma</taxon>
    </lineage>
</organism>
<evidence type="ECO:0000256" key="2">
    <source>
        <dbReference type="PROSITE-ProRule" id="PRU00035"/>
    </source>
</evidence>
<dbReference type="Pfam" id="PF00439">
    <property type="entry name" value="Bromodomain"/>
    <property type="match status" value="5"/>
</dbReference>
<feature type="compositionally biased region" description="Polar residues" evidence="4">
    <location>
        <begin position="144"/>
        <end position="155"/>
    </location>
</feature>
<dbReference type="SMART" id="SM00297">
    <property type="entry name" value="BROMO"/>
    <property type="match status" value="4"/>
</dbReference>
<dbReference type="AlphaFoldDB" id="A0A9W7ENH3"/>
<dbReference type="OrthoDB" id="21449at2759"/>
<feature type="domain" description="Bromo" evidence="5">
    <location>
        <begin position="28"/>
        <end position="99"/>
    </location>
</feature>
<feature type="compositionally biased region" description="Low complexity" evidence="4">
    <location>
        <begin position="156"/>
        <end position="186"/>
    </location>
</feature>